<dbReference type="OrthoDB" id="545475at2"/>
<feature type="chain" id="PRO_5015371715" evidence="2">
    <location>
        <begin position="31"/>
        <end position="457"/>
    </location>
</feature>
<evidence type="ECO:0000256" key="2">
    <source>
        <dbReference type="RuleBase" id="RU363072"/>
    </source>
</evidence>
<evidence type="ECO:0000256" key="1">
    <source>
        <dbReference type="ARBA" id="ARBA00008769"/>
    </source>
</evidence>
<comment type="caution">
    <text evidence="3">The sequence shown here is derived from an EMBL/GenBank/DDBJ whole genome shotgun (WGS) entry which is preliminary data.</text>
</comment>
<accession>A0A2S9I6U8</accession>
<comment type="similarity">
    <text evidence="1 2">Belongs to the OprB family.</text>
</comment>
<dbReference type="GO" id="GO:0008643">
    <property type="term" value="P:carbohydrate transport"/>
    <property type="evidence" value="ECO:0007669"/>
    <property type="project" value="InterPro"/>
</dbReference>
<evidence type="ECO:0000313" key="3">
    <source>
        <dbReference type="EMBL" id="PRD13510.1"/>
    </source>
</evidence>
<dbReference type="InterPro" id="IPR007049">
    <property type="entry name" value="Carb-sel_porin_OprB"/>
</dbReference>
<dbReference type="GO" id="GO:0015288">
    <property type="term" value="F:porin activity"/>
    <property type="evidence" value="ECO:0007669"/>
    <property type="project" value="InterPro"/>
</dbReference>
<dbReference type="EMBL" id="PDET01000018">
    <property type="protein sequence ID" value="PRD13510.1"/>
    <property type="molecule type" value="Genomic_DNA"/>
</dbReference>
<name>A0A2S9I6U8_9GAMM</name>
<organism evidence="3 4">
    <name type="scientific">Pantoea coffeiphila</name>
    <dbReference type="NCBI Taxonomy" id="1465635"/>
    <lineage>
        <taxon>Bacteria</taxon>
        <taxon>Pseudomonadati</taxon>
        <taxon>Pseudomonadota</taxon>
        <taxon>Gammaproteobacteria</taxon>
        <taxon>Enterobacterales</taxon>
        <taxon>Erwiniaceae</taxon>
        <taxon>Pantoea</taxon>
    </lineage>
</organism>
<dbReference type="PANTHER" id="PTHR37944:SF1">
    <property type="entry name" value="PORIN B"/>
    <property type="match status" value="1"/>
</dbReference>
<dbReference type="GO" id="GO:0016020">
    <property type="term" value="C:membrane"/>
    <property type="evidence" value="ECO:0007669"/>
    <property type="project" value="InterPro"/>
</dbReference>
<dbReference type="InterPro" id="IPR038673">
    <property type="entry name" value="OprB_sf"/>
</dbReference>
<protein>
    <submittedName>
        <fullName evidence="3">Carbohydrate porin</fullName>
    </submittedName>
</protein>
<dbReference type="AlphaFoldDB" id="A0A2S9I6U8"/>
<dbReference type="Pfam" id="PF04966">
    <property type="entry name" value="OprB"/>
    <property type="match status" value="1"/>
</dbReference>
<keyword evidence="2" id="KW-0732">Signal</keyword>
<dbReference type="InterPro" id="IPR052932">
    <property type="entry name" value="OprB_Porin"/>
</dbReference>
<dbReference type="Proteomes" id="UP000239181">
    <property type="component" value="Unassembled WGS sequence"/>
</dbReference>
<gene>
    <name evidence="3" type="ORF">CQW29_21050</name>
</gene>
<dbReference type="PANTHER" id="PTHR37944">
    <property type="entry name" value="PORIN B"/>
    <property type="match status" value="1"/>
</dbReference>
<proteinExistence type="inferred from homology"/>
<keyword evidence="4" id="KW-1185">Reference proteome</keyword>
<reference evidence="3 4" key="1">
    <citation type="submission" date="2017-10" db="EMBL/GenBank/DDBJ databases">
        <title>Draft genome of two endophytic bacteria isolated from 'guarana' Paullinia cupana (Mart.) Ducke.</title>
        <authorList>
            <person name="Siqueira K.A."/>
            <person name="Liotti R.G."/>
            <person name="Mendes T.A."/>
            <person name="Soares M.A."/>
        </authorList>
    </citation>
    <scope>NUCLEOTIDE SEQUENCE [LARGE SCALE GENOMIC DNA]</scope>
    <source>
        <strain evidence="3 4">342</strain>
    </source>
</reference>
<feature type="signal peptide" evidence="2">
    <location>
        <begin position="1"/>
        <end position="30"/>
    </location>
</feature>
<sequence>MNNISLCLNNKNRLALIALAVGMSASATYAQEWNGTALGFQAPQEGLLGDMLGIRPILEENGFHYNLGYLSQVSYNAGGGYNHDKHAAYIDQFSLTFAQDLEKLTGIPDAKIEGNIVNRNHNDSLTNKRLKDDRVNFNDISQESYGGQSITRLGWLTFSRTFDDRRLQWRIGMMNKNQDFDQIIPCDFQLLSQCGGKSANSMTWYNWNAHYWGTTLQYKLTDELTIKGGIMEQNPDATARSHAWSWSTKGSKGMLLPLELELKTHVNDLPGIYNVGVLFTNAKQYDLSEGKSQSRGADDPEGYRSYNRTWFLYTGFNQQLTRHADDATRGLSTSWSLGLSDQRSNYMHATLAGSLRYHGLFDARPDDWIGFGASYIKMSDHYRDNQQALNDIQGVDDYGNPLYSPLPGHSVNAELYYRLRVTSWLELQPALQYWHRPGGLKETQDAWVTGLKTVVTF</sequence>
<dbReference type="Gene3D" id="2.40.160.180">
    <property type="entry name" value="Carbohydrate-selective porin OprB"/>
    <property type="match status" value="1"/>
</dbReference>
<evidence type="ECO:0000313" key="4">
    <source>
        <dbReference type="Proteomes" id="UP000239181"/>
    </source>
</evidence>